<name>A0A4R3KVS4_9FIRM</name>
<comment type="caution">
    <text evidence="2">The sequence shown here is derived from an EMBL/GenBank/DDBJ whole genome shotgun (WGS) entry which is preliminary data.</text>
</comment>
<accession>A0A4R3KVS4</accession>
<sequence>MSDLNLKNLEKYKMEILKAEVGALLFNLGKTHVGFWKKKRGKVYFQIDDDKFKEKYGYKPFSGYRDYFKKNNIKESKFNSKSPFTIDMDSINKELKDFFNETDINFQFKKNSKEKNKKEINLRLIDVVKGNAGDSEFINKVMFKGCENINSGIDKGAPKKQLNNLKIANAFGTTKEEIANNKKNFVDLTRYDESRIIFLRNLWMKIDSMGRTNIDVYEMRRFILGEIKKWYSHLLSDSRFPINDVTLWDQAYMTASMFKASVATLCLEEEKYQDYIDRPREIKWSILGVQYDKLGLAEKALNPSFIDWYRNGTNVVDEKIKKVIEEDFALGNEIYRDETGIYFIAPENIYGKKVDGDVGLYRMNDNLSDIQEKIIECFKLFNGEVFPSIYITEPSRGTMNIAYLIENAKENFLKPVFPKSNNLVEEYFQETEDNNEFKVICDICKVRLAEDDKVEKLNLCSICKERKKEIERTKLNDEYKETIWTGELQDKNRRIALVTMKFELDEWLNGNMVNTMLISDYNMRNISNNLKNNLKNDLKNDSENDSKNNSKNKETKTKTKTNESAIGSILFKTDLPPIPLREYIESILLERSIGDRWEKLLKDELGDNIDFENRKIKWDKVKKSEKQIEFLSKILLQFVTRKNPSPARFRRIWETTEGFFVDIENHMMDILEIPKSRNVRIKWNKVIEEDKYKGREFEYKGLNFLSDAKGNLYLISSIEKAIPIISKEKMENEEIYSQITNNEGSWITNEIIEMADVSNNNKCNVKLENPSYISYKPYLSIINPTPISWQFIVPAEYVPKLIKKVQHKYDEEFKYVKGKLPLHIGIVFQNYKKPLYIGIKALRNIRRDIDNWDSIEKEISGERLKQMSDAAINNSNSDCESRTELKRYYSLYPLNNGGKGDYSFYIRPNKQPMELKSVDKTKDTEKYLIYPNTIDFEYLDVNTRRNDICYDTEKANRNKIVAKYKQNRPYTWEEWETFNKFYDYFKGKERKTKLQTMVNLIYSKLSDWQNDSSLKCFILSAFINIFELKDDESKNEFVRILGENKWEDIESLCDEKFRIKLHKFLDMYDFWHNGLKEI</sequence>
<dbReference type="InterPro" id="IPR014055">
    <property type="entry name" value="CRISPR-assoc_prot_Csx11"/>
</dbReference>
<protein>
    <submittedName>
        <fullName evidence="2">CRISPR-associated Csx11 family protein</fullName>
    </submittedName>
</protein>
<reference evidence="2 3" key="1">
    <citation type="submission" date="2019-03" db="EMBL/GenBank/DDBJ databases">
        <title>Genomic Encyclopedia of Type Strains, Phase IV (KMG-IV): sequencing the most valuable type-strain genomes for metagenomic binning, comparative biology and taxonomic classification.</title>
        <authorList>
            <person name="Goeker M."/>
        </authorList>
    </citation>
    <scope>NUCLEOTIDE SEQUENCE [LARGE SCALE GENOMIC DNA]</scope>
    <source>
        <strain evidence="2 3">DSM 26752</strain>
    </source>
</reference>
<feature type="region of interest" description="Disordered" evidence="1">
    <location>
        <begin position="532"/>
        <end position="560"/>
    </location>
</feature>
<evidence type="ECO:0000313" key="3">
    <source>
        <dbReference type="Proteomes" id="UP000294567"/>
    </source>
</evidence>
<proteinExistence type="predicted"/>
<dbReference type="OrthoDB" id="9792861at2"/>
<dbReference type="AlphaFoldDB" id="A0A4R3KVS4"/>
<dbReference type="Proteomes" id="UP000294567">
    <property type="component" value="Unassembled WGS sequence"/>
</dbReference>
<keyword evidence="3" id="KW-1185">Reference proteome</keyword>
<dbReference type="RefSeq" id="WP_132027415.1">
    <property type="nucleotide sequence ID" value="NZ_CP068564.1"/>
</dbReference>
<evidence type="ECO:0000256" key="1">
    <source>
        <dbReference type="SAM" id="MobiDB-lite"/>
    </source>
</evidence>
<gene>
    <name evidence="2" type="ORF">EDD65_10618</name>
</gene>
<dbReference type="EMBL" id="SMAE01000006">
    <property type="protein sequence ID" value="TCS89352.1"/>
    <property type="molecule type" value="Genomic_DNA"/>
</dbReference>
<feature type="compositionally biased region" description="Basic and acidic residues" evidence="1">
    <location>
        <begin position="534"/>
        <end position="560"/>
    </location>
</feature>
<organism evidence="2 3">
    <name type="scientific">Keratinibaculum paraultunense</name>
    <dbReference type="NCBI Taxonomy" id="1278232"/>
    <lineage>
        <taxon>Bacteria</taxon>
        <taxon>Bacillati</taxon>
        <taxon>Bacillota</taxon>
        <taxon>Tissierellia</taxon>
        <taxon>Tissierellales</taxon>
        <taxon>Tepidimicrobiaceae</taxon>
        <taxon>Keratinibaculum</taxon>
    </lineage>
</organism>
<dbReference type="NCBIfam" id="TIGR02682">
    <property type="entry name" value="cas_csx11"/>
    <property type="match status" value="1"/>
</dbReference>
<evidence type="ECO:0000313" key="2">
    <source>
        <dbReference type="EMBL" id="TCS89352.1"/>
    </source>
</evidence>